<accession>A0A0F9W680</accession>
<dbReference type="SUPFAM" id="SSF51182">
    <property type="entry name" value="RmlC-like cupins"/>
    <property type="match status" value="1"/>
</dbReference>
<dbReference type="InterPro" id="IPR008778">
    <property type="entry name" value="Pirin_C_dom"/>
</dbReference>
<dbReference type="CDD" id="cd02909">
    <property type="entry name" value="cupin_pirin_N"/>
    <property type="match status" value="1"/>
</dbReference>
<protein>
    <recommendedName>
        <fullName evidence="5">Pirin N-terminal domain-containing protein</fullName>
    </recommendedName>
</protein>
<evidence type="ECO:0000256" key="1">
    <source>
        <dbReference type="ARBA" id="ARBA00008416"/>
    </source>
</evidence>
<evidence type="ECO:0000259" key="3">
    <source>
        <dbReference type="Pfam" id="PF05726"/>
    </source>
</evidence>
<comment type="similarity">
    <text evidence="1">Belongs to the pirin family.</text>
</comment>
<gene>
    <name evidence="4" type="ORF">LCGC14_0013190</name>
</gene>
<dbReference type="InterPro" id="IPR014710">
    <property type="entry name" value="RmlC-like_jellyroll"/>
</dbReference>
<dbReference type="InterPro" id="IPR003829">
    <property type="entry name" value="Pirin_N_dom"/>
</dbReference>
<feature type="domain" description="Pirin N-terminal" evidence="2">
    <location>
        <begin position="15"/>
        <end position="120"/>
    </location>
</feature>
<dbReference type="Pfam" id="PF02678">
    <property type="entry name" value="Pirin"/>
    <property type="match status" value="1"/>
</dbReference>
<dbReference type="PIRSF" id="PIRSF006232">
    <property type="entry name" value="Pirin"/>
    <property type="match status" value="1"/>
</dbReference>
<feature type="domain" description="Pirin C-terminal" evidence="3">
    <location>
        <begin position="174"/>
        <end position="270"/>
    </location>
</feature>
<dbReference type="Gene3D" id="2.60.120.10">
    <property type="entry name" value="Jelly Rolls"/>
    <property type="match status" value="2"/>
</dbReference>
<reference evidence="4" key="1">
    <citation type="journal article" date="2015" name="Nature">
        <title>Complex archaea that bridge the gap between prokaryotes and eukaryotes.</title>
        <authorList>
            <person name="Spang A."/>
            <person name="Saw J.H."/>
            <person name="Jorgensen S.L."/>
            <person name="Zaremba-Niedzwiedzka K."/>
            <person name="Martijn J."/>
            <person name="Lind A.E."/>
            <person name="van Eijk R."/>
            <person name="Schleper C."/>
            <person name="Guy L."/>
            <person name="Ettema T.J."/>
        </authorList>
    </citation>
    <scope>NUCLEOTIDE SEQUENCE</scope>
</reference>
<comment type="caution">
    <text evidence="4">The sequence shown here is derived from an EMBL/GenBank/DDBJ whole genome shotgun (WGS) entry which is preliminary data.</text>
</comment>
<dbReference type="InterPro" id="IPR011051">
    <property type="entry name" value="RmlC_Cupin_sf"/>
</dbReference>
<dbReference type="EMBL" id="LAZR01000002">
    <property type="protein sequence ID" value="KKO11815.1"/>
    <property type="molecule type" value="Genomic_DNA"/>
</dbReference>
<dbReference type="AlphaFoldDB" id="A0A0F9W680"/>
<sequence>MAKILKADDKDLGGFTVSRVLPHHDKKMIGPFIFFDHIGPADFPAGEGINVRPHPHIGLATVTYLFQGSILHRDSLGSVQEIFPGDVNWMIAGKGIVHSERETHEVRAQRHPLHGLQLWVALPPEHETVEPDFEHVNKALLPTINRPGLMMRLIVGEAYDRSSPVRTFSPMFFLDVLAQPDAKLEHPNPKHEAALFVETGRVKIGDDEFGAGDFVWLDADDLEFESLEHSRLLLLGGEKFTRVPHIHWNFVAYERNTLDAARKRWDNGEFPRVPGDDKEHIPLP</sequence>
<dbReference type="Pfam" id="PF05726">
    <property type="entry name" value="Pirin_C"/>
    <property type="match status" value="1"/>
</dbReference>
<name>A0A0F9W680_9ZZZZ</name>
<evidence type="ECO:0000313" key="4">
    <source>
        <dbReference type="EMBL" id="KKO11815.1"/>
    </source>
</evidence>
<evidence type="ECO:0000259" key="2">
    <source>
        <dbReference type="Pfam" id="PF02678"/>
    </source>
</evidence>
<evidence type="ECO:0008006" key="5">
    <source>
        <dbReference type="Google" id="ProtNLM"/>
    </source>
</evidence>
<proteinExistence type="inferred from homology"/>
<dbReference type="InterPro" id="IPR012093">
    <property type="entry name" value="Pirin"/>
</dbReference>
<dbReference type="CDD" id="cd02247">
    <property type="entry name" value="cupin_pirin_C"/>
    <property type="match status" value="1"/>
</dbReference>
<dbReference type="PANTHER" id="PTHR13903:SF8">
    <property type="entry name" value="PIRIN"/>
    <property type="match status" value="1"/>
</dbReference>
<dbReference type="PANTHER" id="PTHR13903">
    <property type="entry name" value="PIRIN-RELATED"/>
    <property type="match status" value="1"/>
</dbReference>
<organism evidence="4">
    <name type="scientific">marine sediment metagenome</name>
    <dbReference type="NCBI Taxonomy" id="412755"/>
    <lineage>
        <taxon>unclassified sequences</taxon>
        <taxon>metagenomes</taxon>
        <taxon>ecological metagenomes</taxon>
    </lineage>
</organism>